<dbReference type="Proteomes" id="UP000800235">
    <property type="component" value="Unassembled WGS sequence"/>
</dbReference>
<dbReference type="Gene3D" id="1.10.12.10">
    <property type="entry name" value="Lyase 2-enoyl-coa Hydratase, Chain A, domain 2"/>
    <property type="match status" value="1"/>
</dbReference>
<evidence type="ECO:0000256" key="3">
    <source>
        <dbReference type="ARBA" id="ARBA00023026"/>
    </source>
</evidence>
<dbReference type="InterPro" id="IPR029045">
    <property type="entry name" value="ClpP/crotonase-like_dom_sf"/>
</dbReference>
<reference evidence="4" key="1">
    <citation type="journal article" date="2020" name="Stud. Mycol.">
        <title>101 Dothideomycetes genomes: a test case for predicting lifestyles and emergence of pathogens.</title>
        <authorList>
            <person name="Haridas S."/>
            <person name="Albert R."/>
            <person name="Binder M."/>
            <person name="Bloem J."/>
            <person name="Labutti K."/>
            <person name="Salamov A."/>
            <person name="Andreopoulos B."/>
            <person name="Baker S."/>
            <person name="Barry K."/>
            <person name="Bills G."/>
            <person name="Bluhm B."/>
            <person name="Cannon C."/>
            <person name="Castanera R."/>
            <person name="Culley D."/>
            <person name="Daum C."/>
            <person name="Ezra D."/>
            <person name="Gonzalez J."/>
            <person name="Henrissat B."/>
            <person name="Kuo A."/>
            <person name="Liang C."/>
            <person name="Lipzen A."/>
            <person name="Lutzoni F."/>
            <person name="Magnuson J."/>
            <person name="Mondo S."/>
            <person name="Nolan M."/>
            <person name="Ohm R."/>
            <person name="Pangilinan J."/>
            <person name="Park H.-J."/>
            <person name="Ramirez L."/>
            <person name="Alfaro M."/>
            <person name="Sun H."/>
            <person name="Tritt A."/>
            <person name="Yoshinaga Y."/>
            <person name="Zwiers L.-H."/>
            <person name="Turgeon B."/>
            <person name="Goodwin S."/>
            <person name="Spatafora J."/>
            <person name="Crous P."/>
            <person name="Grigoriev I."/>
        </authorList>
    </citation>
    <scope>NUCLEOTIDE SEQUENCE</scope>
    <source>
        <strain evidence="4">CBS 130266</strain>
    </source>
</reference>
<evidence type="ECO:0000256" key="1">
    <source>
        <dbReference type="ARBA" id="ARBA00004685"/>
    </source>
</evidence>
<gene>
    <name evidence="4" type="ORF">EJ08DRAFT_656441</name>
</gene>
<evidence type="ECO:0000256" key="2">
    <source>
        <dbReference type="ARBA" id="ARBA00005254"/>
    </source>
</evidence>
<evidence type="ECO:0000313" key="4">
    <source>
        <dbReference type="EMBL" id="KAF2435438.1"/>
    </source>
</evidence>
<comment type="similarity">
    <text evidence="2">Belongs to the enoyl-CoA hydratase/isomerase family.</text>
</comment>
<dbReference type="OrthoDB" id="2018133at2759"/>
<dbReference type="PANTHER" id="PTHR43684">
    <property type="match status" value="1"/>
</dbReference>
<dbReference type="InterPro" id="IPR014748">
    <property type="entry name" value="Enoyl-CoA_hydra_C"/>
</dbReference>
<organism evidence="4 5">
    <name type="scientific">Tothia fuscella</name>
    <dbReference type="NCBI Taxonomy" id="1048955"/>
    <lineage>
        <taxon>Eukaryota</taxon>
        <taxon>Fungi</taxon>
        <taxon>Dikarya</taxon>
        <taxon>Ascomycota</taxon>
        <taxon>Pezizomycotina</taxon>
        <taxon>Dothideomycetes</taxon>
        <taxon>Pleosporomycetidae</taxon>
        <taxon>Venturiales</taxon>
        <taxon>Cylindrosympodiaceae</taxon>
        <taxon>Tothia</taxon>
    </lineage>
</organism>
<dbReference type="PANTHER" id="PTHR43684:SF4">
    <property type="entry name" value="ENOYL-COA HYDRATASE_ISOMERASE FAMILY PROTEIN (AFU_ORTHOLOGUE AFUA_1G01890)"/>
    <property type="match status" value="1"/>
</dbReference>
<keyword evidence="3" id="KW-0843">Virulence</keyword>
<sequence>MTPAPPPIKLPASYKDLSLKDIRISHYPESSPTPTPIIILTLYRPGRHNAFTYTMTEELEQAFAMFDVDERVKCIIVTGHGKIFCAGADLSSSFQKTGEKINEHRDGGGRVSMAIYNCRKPTIAAMNGAAVGVGITMCLPMAIRLAPANAKIGFVFARRGLVMEAASSFFLPKLVGLSQAMHLITTGSTYPASHKLLSGIFSETLPTAEEVLPRAIELATEFVENCSGVSWALMKDMMWRNPGTAEEAHLLDSRIIYDLFSTPDNKEGVKSFLEKRKVNFVGDIERDAPAAYPWWQPIDIVERPKGAVEGKSKL</sequence>
<name>A0A9P4P266_9PEZI</name>
<dbReference type="Gene3D" id="3.90.226.10">
    <property type="entry name" value="2-enoyl-CoA Hydratase, Chain A, domain 1"/>
    <property type="match status" value="1"/>
</dbReference>
<dbReference type="AlphaFoldDB" id="A0A9P4P266"/>
<dbReference type="Pfam" id="PF00378">
    <property type="entry name" value="ECH_1"/>
    <property type="match status" value="1"/>
</dbReference>
<protein>
    <submittedName>
        <fullName evidence="4">Enoyl-CoA hydratase/isomeras-like protein</fullName>
    </submittedName>
</protein>
<comment type="pathway">
    <text evidence="1">Mycotoxin biosynthesis.</text>
</comment>
<accession>A0A9P4P266</accession>
<evidence type="ECO:0000313" key="5">
    <source>
        <dbReference type="Proteomes" id="UP000800235"/>
    </source>
</evidence>
<dbReference type="InterPro" id="IPR001753">
    <property type="entry name" value="Enoyl-CoA_hydra/iso"/>
</dbReference>
<comment type="caution">
    <text evidence="4">The sequence shown here is derived from an EMBL/GenBank/DDBJ whole genome shotgun (WGS) entry which is preliminary data.</text>
</comment>
<keyword evidence="5" id="KW-1185">Reference proteome</keyword>
<proteinExistence type="inferred from homology"/>
<dbReference type="CDD" id="cd06558">
    <property type="entry name" value="crotonase-like"/>
    <property type="match status" value="1"/>
</dbReference>
<dbReference type="InterPro" id="IPR051053">
    <property type="entry name" value="ECH/Chromodomain_protein"/>
</dbReference>
<dbReference type="EMBL" id="MU007013">
    <property type="protein sequence ID" value="KAF2435438.1"/>
    <property type="molecule type" value="Genomic_DNA"/>
</dbReference>
<dbReference type="SUPFAM" id="SSF52096">
    <property type="entry name" value="ClpP/crotonase"/>
    <property type="match status" value="1"/>
</dbReference>